<dbReference type="Gene3D" id="3.30.1490.180">
    <property type="entry name" value="RNA polymerase ii"/>
    <property type="match status" value="1"/>
</dbReference>
<evidence type="ECO:0000313" key="10">
    <source>
        <dbReference type="Proteomes" id="UP000663854"/>
    </source>
</evidence>
<dbReference type="AlphaFoldDB" id="A0A815WW22"/>
<dbReference type="GO" id="GO:0003677">
    <property type="term" value="F:DNA binding"/>
    <property type="evidence" value="ECO:0007669"/>
    <property type="project" value="InterPro"/>
</dbReference>
<dbReference type="EC" id="2.7.7.6" evidence="2"/>
<dbReference type="GO" id="GO:0003899">
    <property type="term" value="F:DNA-directed RNA polymerase activity"/>
    <property type="evidence" value="ECO:0007669"/>
    <property type="project" value="UniProtKB-EC"/>
</dbReference>
<dbReference type="Pfam" id="PF04983">
    <property type="entry name" value="RNA_pol_Rpb1_3"/>
    <property type="match status" value="1"/>
</dbReference>
<dbReference type="SMART" id="SM00663">
    <property type="entry name" value="RPOLA_N"/>
    <property type="match status" value="1"/>
</dbReference>
<keyword evidence="11" id="KW-1185">Reference proteome</keyword>
<evidence type="ECO:0000313" key="11">
    <source>
        <dbReference type="Proteomes" id="UP000663870"/>
    </source>
</evidence>
<dbReference type="InterPro" id="IPR007066">
    <property type="entry name" value="RNA_pol_Rpb1_3"/>
</dbReference>
<dbReference type="Gene3D" id="1.10.274.100">
    <property type="entry name" value="RNA polymerase Rpb1, domain 3"/>
    <property type="match status" value="1"/>
</dbReference>
<dbReference type="EMBL" id="CAJNOH010013719">
    <property type="protein sequence ID" value="CAF1548477.1"/>
    <property type="molecule type" value="Genomic_DNA"/>
</dbReference>
<dbReference type="InterPro" id="IPR045867">
    <property type="entry name" value="DNA-dir_RpoC_beta_prime"/>
</dbReference>
<protein>
    <recommendedName>
        <fullName evidence="2">DNA-directed RNA polymerase</fullName>
        <ecNumber evidence="2">2.7.7.6</ecNumber>
    </recommendedName>
</protein>
<reference evidence="8" key="1">
    <citation type="submission" date="2021-02" db="EMBL/GenBank/DDBJ databases">
        <authorList>
            <person name="Nowell W R."/>
        </authorList>
    </citation>
    <scope>NUCLEOTIDE SEQUENCE</scope>
</reference>
<dbReference type="EMBL" id="CAJNOL010015614">
    <property type="protein sequence ID" value="CAF1672303.1"/>
    <property type="molecule type" value="Genomic_DNA"/>
</dbReference>
<evidence type="ECO:0000256" key="2">
    <source>
        <dbReference type="ARBA" id="ARBA00012418"/>
    </source>
</evidence>
<dbReference type="InterPro" id="IPR042102">
    <property type="entry name" value="RNA_pol_Rpb1_3_sf"/>
</dbReference>
<keyword evidence="4" id="KW-0808">Transferase</keyword>
<dbReference type="PANTHER" id="PTHR19376:SF11">
    <property type="entry name" value="DNA-DIRECTED RNA POLYMERASE I SUBUNIT RPA1"/>
    <property type="match status" value="1"/>
</dbReference>
<evidence type="ECO:0000259" key="7">
    <source>
        <dbReference type="SMART" id="SM00663"/>
    </source>
</evidence>
<feature type="domain" description="RNA polymerase N-terminal" evidence="7">
    <location>
        <begin position="1"/>
        <end position="186"/>
    </location>
</feature>
<keyword evidence="3" id="KW-0240">DNA-directed RNA polymerase</keyword>
<proteinExistence type="inferred from homology"/>
<evidence type="ECO:0000256" key="3">
    <source>
        <dbReference type="ARBA" id="ARBA00022478"/>
    </source>
</evidence>
<dbReference type="InterPro" id="IPR006592">
    <property type="entry name" value="RNA_pol_N"/>
</dbReference>
<name>A0A815WW22_9BILA</name>
<evidence type="ECO:0000256" key="1">
    <source>
        <dbReference type="ARBA" id="ARBA00006460"/>
    </source>
</evidence>
<keyword evidence="6" id="KW-0804">Transcription</keyword>
<comment type="caution">
    <text evidence="8">The sequence shown here is derived from an EMBL/GenBank/DDBJ whole genome shotgun (WGS) entry which is preliminary data.</text>
</comment>
<dbReference type="PANTHER" id="PTHR19376">
    <property type="entry name" value="DNA-DIRECTED RNA POLYMERASE"/>
    <property type="match status" value="1"/>
</dbReference>
<dbReference type="Pfam" id="PF00623">
    <property type="entry name" value="RNA_pol_Rpb1_2"/>
    <property type="match status" value="1"/>
</dbReference>
<keyword evidence="5" id="KW-0548">Nucleotidyltransferase</keyword>
<dbReference type="GO" id="GO:0005736">
    <property type="term" value="C:RNA polymerase I complex"/>
    <property type="evidence" value="ECO:0007669"/>
    <property type="project" value="TreeGrafter"/>
</dbReference>
<evidence type="ECO:0000313" key="9">
    <source>
        <dbReference type="EMBL" id="CAF1672303.1"/>
    </source>
</evidence>
<dbReference type="InterPro" id="IPR000722">
    <property type="entry name" value="RNA_pol_asu"/>
</dbReference>
<dbReference type="SUPFAM" id="SSF64484">
    <property type="entry name" value="beta and beta-prime subunits of DNA dependent RNA-polymerase"/>
    <property type="match status" value="1"/>
</dbReference>
<sequence length="316" mass="35984">MYMMGKRVNYAGRSVISPDPFIGIYQVGIPEIFPKKLTYPQLVTRDNVDELRQLILNGSDVHPGGNFVELEDETIRRLLPNNLSKRTACYRHLRTGDYVLVNRQPRLHRPSIQAHMVNFLLRYAQCKSYNADFDGDEMNIHLPQNQLTRTEAAELMITYQDFLVSKDGTPLTGFIQDHVVAGTTLTMRDGFFEKSDYQQLVYNAIGSDSRRKIHLLPPCIWKAKQLWTGKQGFFFNQASFYLDSKSKFSMKSCPSKSNATNIDLMANTDVIIRHGHLLSGLIDKAHCGSTLASLLHSYYQLYGKRCTADLVTAFSK</sequence>
<dbReference type="Gene3D" id="2.40.40.20">
    <property type="match status" value="1"/>
</dbReference>
<evidence type="ECO:0000256" key="5">
    <source>
        <dbReference type="ARBA" id="ARBA00022695"/>
    </source>
</evidence>
<dbReference type="Proteomes" id="UP000663870">
    <property type="component" value="Unassembled WGS sequence"/>
</dbReference>
<evidence type="ECO:0000256" key="4">
    <source>
        <dbReference type="ARBA" id="ARBA00022679"/>
    </source>
</evidence>
<accession>A0A815WW22</accession>
<comment type="similarity">
    <text evidence="1">Belongs to the RNA polymerase beta' chain family.</text>
</comment>
<evidence type="ECO:0000256" key="6">
    <source>
        <dbReference type="ARBA" id="ARBA00023163"/>
    </source>
</evidence>
<organism evidence="8 10">
    <name type="scientific">Rotaria sordida</name>
    <dbReference type="NCBI Taxonomy" id="392033"/>
    <lineage>
        <taxon>Eukaryota</taxon>
        <taxon>Metazoa</taxon>
        <taxon>Spiralia</taxon>
        <taxon>Gnathifera</taxon>
        <taxon>Rotifera</taxon>
        <taxon>Eurotatoria</taxon>
        <taxon>Bdelloidea</taxon>
        <taxon>Philodinida</taxon>
        <taxon>Philodinidae</taxon>
        <taxon>Rotaria</taxon>
    </lineage>
</organism>
<dbReference type="Proteomes" id="UP000663854">
    <property type="component" value="Unassembled WGS sequence"/>
</dbReference>
<gene>
    <name evidence="9" type="ORF">JXQ802_LOCUS57789</name>
    <name evidence="8" type="ORF">PYM288_LOCUS41184</name>
</gene>
<evidence type="ECO:0000313" key="8">
    <source>
        <dbReference type="EMBL" id="CAF1548477.1"/>
    </source>
</evidence>
<dbReference type="GO" id="GO:0006351">
    <property type="term" value="P:DNA-templated transcription"/>
    <property type="evidence" value="ECO:0007669"/>
    <property type="project" value="InterPro"/>
</dbReference>